<dbReference type="Pfam" id="PF12224">
    <property type="entry name" value="Amidoligase_2"/>
    <property type="match status" value="1"/>
</dbReference>
<feature type="non-terminal residue" evidence="2">
    <location>
        <position position="509"/>
    </location>
</feature>
<evidence type="ECO:0000313" key="2">
    <source>
        <dbReference type="EMBL" id="KAG9961749.1"/>
    </source>
</evidence>
<feature type="region of interest" description="Disordered" evidence="1">
    <location>
        <begin position="477"/>
        <end position="509"/>
    </location>
</feature>
<sequence length="509" mass="57752">MNPTIKTSGKSTFGVELEFLVLVPGGYQYTAHDAIFEMLRERVKLPCPFNRKQGQHDLSLPVDKLPPSFWEYHNSDNEYKTWIVTRDCSVRLTNDEKKLYPDDSVVSDVEIPSRILDFSNPSPCPHGQLWPCNGQPLMWDWRDEIAAILNTLKQKCIKPGFRVFTNETCGLHVHIGRDRFGFTLDTTKNIMGIFTACERCFDTLLTVDRIAGYENDDHTALPALNLANPNSSIIPWRPSAGWKYSLPLSVRQLDHLGHDLMSAYESSDFFEWDTLVRNGASIPYWLCRLYQTTNLAELGLYSTAHQSCINLEHLVHNHTTKPTIEVRLHPGTLEVNEILAWIDLLCNLSIYAETTTTTAVVACLESAHRTPSLTVVDIARLVNASSATIDHYANILSPDYSSRRFHQNTSTQPDDSLTPLYTYNETHRRSQTSPSAISARIMQKLISGRYGQFPSSFLEKFLPREVRNAAERDANFLSSEMNEQSSKDWSSQNESVIEKAVQRKNGRGC</sequence>
<reference evidence="2" key="2">
    <citation type="submission" date="2021-08" db="EMBL/GenBank/DDBJ databases">
        <authorList>
            <person name="Gostincar C."/>
            <person name="Sun X."/>
            <person name="Song Z."/>
            <person name="Gunde-Cimerman N."/>
        </authorList>
    </citation>
    <scope>NUCLEOTIDE SEQUENCE</scope>
    <source>
        <strain evidence="2">EXF-9298</strain>
    </source>
</reference>
<dbReference type="EMBL" id="JAHFXS010003879">
    <property type="protein sequence ID" value="KAG9961749.1"/>
    <property type="molecule type" value="Genomic_DNA"/>
</dbReference>
<protein>
    <recommendedName>
        <fullName evidence="4">Amidoligase enzyme</fullName>
    </recommendedName>
</protein>
<feature type="compositionally biased region" description="Polar residues" evidence="1">
    <location>
        <begin position="477"/>
        <end position="495"/>
    </location>
</feature>
<evidence type="ECO:0000313" key="3">
    <source>
        <dbReference type="Proteomes" id="UP000729357"/>
    </source>
</evidence>
<evidence type="ECO:0008006" key="4">
    <source>
        <dbReference type="Google" id="ProtNLM"/>
    </source>
</evidence>
<dbReference type="Proteomes" id="UP000729357">
    <property type="component" value="Unassembled WGS sequence"/>
</dbReference>
<keyword evidence="3" id="KW-1185">Reference proteome</keyword>
<name>A0A9P8JM58_AURME</name>
<dbReference type="PANTHER" id="PTHR36847:SF1">
    <property type="entry name" value="AMIDOLIGASE ENZYME"/>
    <property type="match status" value="1"/>
</dbReference>
<dbReference type="InterPro" id="IPR022025">
    <property type="entry name" value="Amidoligase_2"/>
</dbReference>
<dbReference type="PANTHER" id="PTHR36847">
    <property type="entry name" value="AMIDOLIGASE ENZYME"/>
    <property type="match status" value="1"/>
</dbReference>
<organism evidence="2 3">
    <name type="scientific">Aureobasidium melanogenum</name>
    <name type="common">Aureobasidium pullulans var. melanogenum</name>
    <dbReference type="NCBI Taxonomy" id="46634"/>
    <lineage>
        <taxon>Eukaryota</taxon>
        <taxon>Fungi</taxon>
        <taxon>Dikarya</taxon>
        <taxon>Ascomycota</taxon>
        <taxon>Pezizomycotina</taxon>
        <taxon>Dothideomycetes</taxon>
        <taxon>Dothideomycetidae</taxon>
        <taxon>Dothideales</taxon>
        <taxon>Saccotheciaceae</taxon>
        <taxon>Aureobasidium</taxon>
    </lineage>
</organism>
<gene>
    <name evidence="2" type="ORF">KCU98_g16696</name>
</gene>
<evidence type="ECO:0000256" key="1">
    <source>
        <dbReference type="SAM" id="MobiDB-lite"/>
    </source>
</evidence>
<comment type="caution">
    <text evidence="2">The sequence shown here is derived from an EMBL/GenBank/DDBJ whole genome shotgun (WGS) entry which is preliminary data.</text>
</comment>
<dbReference type="AlphaFoldDB" id="A0A9P8JM58"/>
<reference evidence="2" key="1">
    <citation type="journal article" date="2021" name="J Fungi (Basel)">
        <title>Virulence traits and population genomics of the black yeast Aureobasidium melanogenum.</title>
        <authorList>
            <person name="Cernosa A."/>
            <person name="Sun X."/>
            <person name="Gostincar C."/>
            <person name="Fang C."/>
            <person name="Gunde-Cimerman N."/>
            <person name="Song Z."/>
        </authorList>
    </citation>
    <scope>NUCLEOTIDE SEQUENCE</scope>
    <source>
        <strain evidence="2">EXF-9298</strain>
    </source>
</reference>
<proteinExistence type="predicted"/>
<accession>A0A9P8JM58</accession>